<keyword evidence="3 7" id="KW-0808">Transferase</keyword>
<evidence type="ECO:0000256" key="3">
    <source>
        <dbReference type="ARBA" id="ARBA00022679"/>
    </source>
</evidence>
<comment type="caution">
    <text evidence="7">The sequence shown here is derived from an EMBL/GenBank/DDBJ whole genome shotgun (WGS) entry which is preliminary data.</text>
</comment>
<dbReference type="EMBL" id="PXYV01000038">
    <property type="protein sequence ID" value="PSR21275.1"/>
    <property type="molecule type" value="Genomic_DNA"/>
</dbReference>
<comment type="similarity">
    <text evidence="2">Belongs to the guanylate kinase family.</text>
</comment>
<dbReference type="AlphaFoldDB" id="A0A2T2WGA0"/>
<dbReference type="CDD" id="cd00071">
    <property type="entry name" value="GMPK"/>
    <property type="match status" value="1"/>
</dbReference>
<dbReference type="PANTHER" id="PTHR23117">
    <property type="entry name" value="GUANYLATE KINASE-RELATED"/>
    <property type="match status" value="1"/>
</dbReference>
<dbReference type="InterPro" id="IPR027417">
    <property type="entry name" value="P-loop_NTPase"/>
</dbReference>
<reference evidence="7 8" key="1">
    <citation type="journal article" date="2014" name="BMC Genomics">
        <title>Comparison of environmental and isolate Sulfobacillus genomes reveals diverse carbon, sulfur, nitrogen, and hydrogen metabolisms.</title>
        <authorList>
            <person name="Justice N.B."/>
            <person name="Norman A."/>
            <person name="Brown C.T."/>
            <person name="Singh A."/>
            <person name="Thomas B.C."/>
            <person name="Banfield J.F."/>
        </authorList>
    </citation>
    <scope>NUCLEOTIDE SEQUENCE [LARGE SCALE GENOMIC DNA]</scope>
    <source>
        <strain evidence="7">AMDSBA3</strain>
    </source>
</reference>
<name>A0A2T2WGA0_9FIRM</name>
<dbReference type="PROSITE" id="PS50052">
    <property type="entry name" value="GUANYLATE_KINASE_2"/>
    <property type="match status" value="1"/>
</dbReference>
<evidence type="ECO:0000256" key="4">
    <source>
        <dbReference type="ARBA" id="ARBA00022777"/>
    </source>
</evidence>
<evidence type="ECO:0000259" key="6">
    <source>
        <dbReference type="PROSITE" id="PS50052"/>
    </source>
</evidence>
<dbReference type="Proteomes" id="UP000241848">
    <property type="component" value="Unassembled WGS sequence"/>
</dbReference>
<dbReference type="SUPFAM" id="SSF52540">
    <property type="entry name" value="P-loop containing nucleoside triphosphate hydrolases"/>
    <property type="match status" value="1"/>
</dbReference>
<dbReference type="PROSITE" id="PS00856">
    <property type="entry name" value="GUANYLATE_KINASE_1"/>
    <property type="match status" value="1"/>
</dbReference>
<comment type="catalytic activity">
    <reaction evidence="5">
        <text>GMP + ATP = GDP + ADP</text>
        <dbReference type="Rhea" id="RHEA:20780"/>
        <dbReference type="ChEBI" id="CHEBI:30616"/>
        <dbReference type="ChEBI" id="CHEBI:58115"/>
        <dbReference type="ChEBI" id="CHEBI:58189"/>
        <dbReference type="ChEBI" id="CHEBI:456216"/>
        <dbReference type="EC" id="2.7.4.8"/>
    </reaction>
</comment>
<dbReference type="InterPro" id="IPR008145">
    <property type="entry name" value="GK/Ca_channel_bsu"/>
</dbReference>
<dbReference type="InterPro" id="IPR020590">
    <property type="entry name" value="Guanylate_kinase_CS"/>
</dbReference>
<dbReference type="EC" id="2.7.4.8" evidence="7"/>
<evidence type="ECO:0000256" key="2">
    <source>
        <dbReference type="ARBA" id="ARBA00005790"/>
    </source>
</evidence>
<evidence type="ECO:0000313" key="8">
    <source>
        <dbReference type="Proteomes" id="UP000241848"/>
    </source>
</evidence>
<protein>
    <submittedName>
        <fullName evidence="7">Guanylate kinase</fullName>
        <ecNumber evidence="7">2.7.4.8</ecNumber>
    </submittedName>
</protein>
<proteinExistence type="inferred from homology"/>
<keyword evidence="4 7" id="KW-0418">Kinase</keyword>
<sequence>MTGRIFVLIGPSGVGKTTLAERAQRDGVADRVVTCTTRAPRPHETPGQDYYFLSLDEFEKRERNGDFVENEWIHGNRYGVLVRDLSRAVESGRTAVISLGYGGAQRVKQLWPQQVTIVGVLPPSSESLRVRLQGRGTKDDEMAVRLQAIDDESQRVHALADVIVVNDEFTTAYQQLYQWLFHGPTPKSSPDR</sequence>
<gene>
    <name evidence="7" type="primary">gmk</name>
    <name evidence="7" type="ORF">C7B45_11680</name>
</gene>
<evidence type="ECO:0000313" key="7">
    <source>
        <dbReference type="EMBL" id="PSR21275.1"/>
    </source>
</evidence>
<organism evidence="7 8">
    <name type="scientific">Sulfobacillus acidophilus</name>
    <dbReference type="NCBI Taxonomy" id="53633"/>
    <lineage>
        <taxon>Bacteria</taxon>
        <taxon>Bacillati</taxon>
        <taxon>Bacillota</taxon>
        <taxon>Clostridia</taxon>
        <taxon>Eubacteriales</taxon>
        <taxon>Clostridiales Family XVII. Incertae Sedis</taxon>
        <taxon>Sulfobacillus</taxon>
    </lineage>
</organism>
<dbReference type="GO" id="GO:0005829">
    <property type="term" value="C:cytosol"/>
    <property type="evidence" value="ECO:0007669"/>
    <property type="project" value="TreeGrafter"/>
</dbReference>
<accession>A0A2T2WGA0</accession>
<dbReference type="Gene3D" id="3.40.50.300">
    <property type="entry name" value="P-loop containing nucleotide triphosphate hydrolases"/>
    <property type="match status" value="1"/>
</dbReference>
<feature type="domain" description="Guanylate kinase-like" evidence="6">
    <location>
        <begin position="3"/>
        <end position="181"/>
    </location>
</feature>
<dbReference type="PANTHER" id="PTHR23117:SF13">
    <property type="entry name" value="GUANYLATE KINASE"/>
    <property type="match status" value="1"/>
</dbReference>
<dbReference type="GO" id="GO:0004385">
    <property type="term" value="F:GMP kinase activity"/>
    <property type="evidence" value="ECO:0007669"/>
    <property type="project" value="UniProtKB-EC"/>
</dbReference>
<comment type="function">
    <text evidence="1">Essential for recycling GMP and indirectly, cGMP.</text>
</comment>
<dbReference type="InterPro" id="IPR008144">
    <property type="entry name" value="Guanylate_kin-like_dom"/>
</dbReference>
<dbReference type="SMART" id="SM00072">
    <property type="entry name" value="GuKc"/>
    <property type="match status" value="1"/>
</dbReference>
<evidence type="ECO:0000256" key="1">
    <source>
        <dbReference type="ARBA" id="ARBA00003531"/>
    </source>
</evidence>
<evidence type="ECO:0000256" key="5">
    <source>
        <dbReference type="ARBA" id="ARBA00048594"/>
    </source>
</evidence>
<dbReference type="Pfam" id="PF00625">
    <property type="entry name" value="Guanylate_kin"/>
    <property type="match status" value="1"/>
</dbReference>